<dbReference type="Proteomes" id="UP000237347">
    <property type="component" value="Unassembled WGS sequence"/>
</dbReference>
<accession>A0AAW0IWH1</accession>
<evidence type="ECO:0000313" key="2">
    <source>
        <dbReference type="Proteomes" id="UP000237347"/>
    </source>
</evidence>
<organism evidence="1 2">
    <name type="scientific">Quercus suber</name>
    <name type="common">Cork oak</name>
    <dbReference type="NCBI Taxonomy" id="58331"/>
    <lineage>
        <taxon>Eukaryota</taxon>
        <taxon>Viridiplantae</taxon>
        <taxon>Streptophyta</taxon>
        <taxon>Embryophyta</taxon>
        <taxon>Tracheophyta</taxon>
        <taxon>Spermatophyta</taxon>
        <taxon>Magnoliopsida</taxon>
        <taxon>eudicotyledons</taxon>
        <taxon>Gunneridae</taxon>
        <taxon>Pentapetalae</taxon>
        <taxon>rosids</taxon>
        <taxon>fabids</taxon>
        <taxon>Fagales</taxon>
        <taxon>Fagaceae</taxon>
        <taxon>Quercus</taxon>
    </lineage>
</organism>
<proteinExistence type="predicted"/>
<keyword evidence="2" id="KW-1185">Reference proteome</keyword>
<reference evidence="1 2" key="1">
    <citation type="journal article" date="2018" name="Sci. Data">
        <title>The draft genome sequence of cork oak.</title>
        <authorList>
            <person name="Ramos A.M."/>
            <person name="Usie A."/>
            <person name="Barbosa P."/>
            <person name="Barros P.M."/>
            <person name="Capote T."/>
            <person name="Chaves I."/>
            <person name="Simoes F."/>
            <person name="Abreu I."/>
            <person name="Carrasquinho I."/>
            <person name="Faro C."/>
            <person name="Guimaraes J.B."/>
            <person name="Mendonca D."/>
            <person name="Nobrega F."/>
            <person name="Rodrigues L."/>
            <person name="Saibo N.J.M."/>
            <person name="Varela M.C."/>
            <person name="Egas C."/>
            <person name="Matos J."/>
            <person name="Miguel C.M."/>
            <person name="Oliveira M.M."/>
            <person name="Ricardo C.P."/>
            <person name="Goncalves S."/>
        </authorList>
    </citation>
    <scope>NUCLEOTIDE SEQUENCE [LARGE SCALE GENOMIC DNA]</scope>
    <source>
        <strain evidence="2">cv. HL8</strain>
    </source>
</reference>
<evidence type="ECO:0000313" key="1">
    <source>
        <dbReference type="EMBL" id="KAK7818647.1"/>
    </source>
</evidence>
<name>A0AAW0IWH1_QUESU</name>
<dbReference type="AlphaFoldDB" id="A0AAW0IWH1"/>
<gene>
    <name evidence="1" type="ORF">CFP56_041160</name>
</gene>
<protein>
    <submittedName>
        <fullName evidence="1">Uncharacterized protein</fullName>
    </submittedName>
</protein>
<sequence>MGEMFILIESAQIEAEFLTFSIALPSYFLLFYNDFNQNKLRLELGPTTKLITQTRPDQSADATSSKVHSKQGVTNYHEFGQYPWLTSADVAFFHINLTSA</sequence>
<dbReference type="EMBL" id="PKMF04000818">
    <property type="protein sequence ID" value="KAK7818647.1"/>
    <property type="molecule type" value="Genomic_DNA"/>
</dbReference>
<comment type="caution">
    <text evidence="1">The sequence shown here is derived from an EMBL/GenBank/DDBJ whole genome shotgun (WGS) entry which is preliminary data.</text>
</comment>